<feature type="compositionally biased region" description="Polar residues" evidence="1">
    <location>
        <begin position="235"/>
        <end position="249"/>
    </location>
</feature>
<feature type="region of interest" description="Disordered" evidence="1">
    <location>
        <begin position="232"/>
        <end position="255"/>
    </location>
</feature>
<feature type="region of interest" description="Disordered" evidence="1">
    <location>
        <begin position="1"/>
        <end position="168"/>
    </location>
</feature>
<evidence type="ECO:0000313" key="3">
    <source>
        <dbReference type="EMBL" id="PWO00101.1"/>
    </source>
</evidence>
<accession>A0A316ZED5</accession>
<dbReference type="RefSeq" id="XP_025600379.1">
    <property type="nucleotide sequence ID" value="XM_025739459.1"/>
</dbReference>
<feature type="region of interest" description="Disordered" evidence="1">
    <location>
        <begin position="454"/>
        <end position="481"/>
    </location>
</feature>
<dbReference type="InterPro" id="IPR047767">
    <property type="entry name" value="PSP1-like"/>
</dbReference>
<feature type="region of interest" description="Disordered" evidence="1">
    <location>
        <begin position="339"/>
        <end position="421"/>
    </location>
</feature>
<dbReference type="OrthoDB" id="243127at2759"/>
<gene>
    <name evidence="3" type="ORF">FA09DRAFT_205625</name>
</gene>
<feature type="domain" description="PSP1 C-terminal" evidence="2">
    <location>
        <begin position="629"/>
        <end position="715"/>
    </location>
</feature>
<name>A0A316ZED5_9BASI</name>
<dbReference type="PROSITE" id="PS51411">
    <property type="entry name" value="PSP1_C"/>
    <property type="match status" value="1"/>
</dbReference>
<protein>
    <submittedName>
        <fullName evidence="3">PSP1-domain-containing protein</fullName>
    </submittedName>
</protein>
<dbReference type="EMBL" id="KZ819286">
    <property type="protein sequence ID" value="PWO00101.1"/>
    <property type="molecule type" value="Genomic_DNA"/>
</dbReference>
<evidence type="ECO:0000256" key="1">
    <source>
        <dbReference type="SAM" id="MobiDB-lite"/>
    </source>
</evidence>
<evidence type="ECO:0000313" key="4">
    <source>
        <dbReference type="Proteomes" id="UP000245946"/>
    </source>
</evidence>
<organism evidence="3 4">
    <name type="scientific">Tilletiopsis washingtonensis</name>
    <dbReference type="NCBI Taxonomy" id="58919"/>
    <lineage>
        <taxon>Eukaryota</taxon>
        <taxon>Fungi</taxon>
        <taxon>Dikarya</taxon>
        <taxon>Basidiomycota</taxon>
        <taxon>Ustilaginomycotina</taxon>
        <taxon>Exobasidiomycetes</taxon>
        <taxon>Entylomatales</taxon>
        <taxon>Entylomatales incertae sedis</taxon>
        <taxon>Tilletiopsis</taxon>
    </lineage>
</organism>
<dbReference type="GeneID" id="37267005"/>
<dbReference type="PANTHER" id="PTHR43830:SF3">
    <property type="entry name" value="PROTEIN PSP1"/>
    <property type="match status" value="1"/>
</dbReference>
<dbReference type="GO" id="GO:0005737">
    <property type="term" value="C:cytoplasm"/>
    <property type="evidence" value="ECO:0007669"/>
    <property type="project" value="TreeGrafter"/>
</dbReference>
<sequence>MSASVGTGYGYAGSSYDGRPAGGHLSIDTNALPRGSLAASASPRTGIAPSPGLATMHEEWSFDPASLEESARLDARGRDHDLSGGLHRHRSASSAAALPFHPSPSAAQRSPWADSASPRYAYASETQRGRARIPSAGSDLDEDRSGEKTAMQSPVSRGRDYRAPGGPAAFDISKMSPFVRDTLGEPSADAIQQEYYAGGGTESRRHSIATAAGPPVGQRRAVGFDVAPRSAGIGSRTSSVGRQQLSQAPTPRAGGYGAFGGGGGLAISEDDLAADLNTLQLNLDQVAESQQAQDAAAAGRGGRVSMRVPSSAAAATGMHAASMPPLFGQRAGGFEQYASPTHAASPWDNRPRGGDMSASWDLHTPAASSPSHGRGFVDPRLVSGARPIGAMPTTPQDYRARSASVASDASSRSESRYTLSPRAKAFNLGQVGTIGSDAAHPSGAQPPQPVFQQHAAQMGSYPRASDAPHQRQPSAASGLGFMRGPSSAAPLVPLSDAALAGLATLGPIPLSGGGPADGPASLQELGKGVPLHSLPRSQNLYLCAFKADRTDIYFRQPAPGKNAGEEEELRKGDYVVVEGDRGKDIGTVVNCSITVEQVEHFLAHQNELLALAGKGELATGRPARLINPKRLYYKATSTELSLLPSKAEDEERALQLVQTKVLQRGLPMQIVAAEFQWDRRKLTCYYVSQSGRIDFRDLVKDLFRVYKARIWLLNINQ</sequence>
<dbReference type="Pfam" id="PF04468">
    <property type="entry name" value="PSP1"/>
    <property type="match status" value="1"/>
</dbReference>
<dbReference type="InterPro" id="IPR007557">
    <property type="entry name" value="PSP1_C"/>
</dbReference>
<keyword evidence="4" id="KW-1185">Reference proteome</keyword>
<reference evidence="3 4" key="1">
    <citation type="journal article" date="2018" name="Mol. Biol. Evol.">
        <title>Broad Genomic Sampling Reveals a Smut Pathogenic Ancestry of the Fungal Clade Ustilaginomycotina.</title>
        <authorList>
            <person name="Kijpornyongpan T."/>
            <person name="Mondo S.J."/>
            <person name="Barry K."/>
            <person name="Sandor L."/>
            <person name="Lee J."/>
            <person name="Lipzen A."/>
            <person name="Pangilinan J."/>
            <person name="LaButti K."/>
            <person name="Hainaut M."/>
            <person name="Henrissat B."/>
            <person name="Grigoriev I.V."/>
            <person name="Spatafora J.W."/>
            <person name="Aime M.C."/>
        </authorList>
    </citation>
    <scope>NUCLEOTIDE SEQUENCE [LARGE SCALE GENOMIC DNA]</scope>
    <source>
        <strain evidence="3 4">MCA 4186</strain>
    </source>
</reference>
<evidence type="ECO:0000259" key="2">
    <source>
        <dbReference type="PROSITE" id="PS51411"/>
    </source>
</evidence>
<feature type="compositionally biased region" description="Basic and acidic residues" evidence="1">
    <location>
        <begin position="69"/>
        <end position="82"/>
    </location>
</feature>
<dbReference type="AlphaFoldDB" id="A0A316ZED5"/>
<dbReference type="PANTHER" id="PTHR43830">
    <property type="entry name" value="PROTEIN PSP1"/>
    <property type="match status" value="1"/>
</dbReference>
<dbReference type="Proteomes" id="UP000245946">
    <property type="component" value="Unassembled WGS sequence"/>
</dbReference>
<proteinExistence type="predicted"/>
<feature type="compositionally biased region" description="Low complexity" evidence="1">
    <location>
        <begin position="401"/>
        <end position="412"/>
    </location>
</feature>